<dbReference type="InParanoid" id="F4P6V4"/>
<accession>F4P6V4</accession>
<reference evidence="1 2" key="1">
    <citation type="submission" date="2009-12" db="EMBL/GenBank/DDBJ databases">
        <title>The draft genome of Batrachochytrium dendrobatidis.</title>
        <authorList>
            <consortium name="US DOE Joint Genome Institute (JGI-PGF)"/>
            <person name="Kuo A."/>
            <person name="Salamov A."/>
            <person name="Schmutz J."/>
            <person name="Lucas S."/>
            <person name="Pitluck S."/>
            <person name="Rosenblum E."/>
            <person name="Stajich J."/>
            <person name="Eisen M."/>
            <person name="Grigoriev I.V."/>
        </authorList>
    </citation>
    <scope>NUCLEOTIDE SEQUENCE [LARGE SCALE GENOMIC DNA]</scope>
    <source>
        <strain evidence="2">JAM81 / FGSC 10211</strain>
    </source>
</reference>
<gene>
    <name evidence="1" type="ORF">BATDEDRAFT_26319</name>
</gene>
<name>F4P6V4_BATDJ</name>
<protein>
    <submittedName>
        <fullName evidence="1">Uncharacterized protein</fullName>
    </submittedName>
</protein>
<dbReference type="RefSeq" id="XP_006680359.1">
    <property type="nucleotide sequence ID" value="XM_006680296.1"/>
</dbReference>
<dbReference type="HOGENOM" id="CLU_1532251_0_0_1"/>
<dbReference type="AlphaFoldDB" id="F4P6V4"/>
<dbReference type="GeneID" id="18239006"/>
<evidence type="ECO:0000313" key="2">
    <source>
        <dbReference type="Proteomes" id="UP000007241"/>
    </source>
</evidence>
<evidence type="ECO:0000313" key="1">
    <source>
        <dbReference type="EMBL" id="EGF79102.1"/>
    </source>
</evidence>
<sequence>MYLMHHLLSNHQVTAKAELSSSKPLFHYNFVHLKPSMKTHVAKTVYVLTYLHLATIGRIHSATGVSADFDYLLIYSAKVEWDDKMQIANKKCSIAIKSWQVHGFTLRYKVSTVFRPDRSSRSHQDPVNPGGLATALFSKSDTNRNESLSLFHRSMHALQLLSVVGIDISMGLGLE</sequence>
<dbReference type="EMBL" id="GL882887">
    <property type="protein sequence ID" value="EGF79102.1"/>
    <property type="molecule type" value="Genomic_DNA"/>
</dbReference>
<organism evidence="1 2">
    <name type="scientific">Batrachochytrium dendrobatidis (strain JAM81 / FGSC 10211)</name>
    <name type="common">Frog chytrid fungus</name>
    <dbReference type="NCBI Taxonomy" id="684364"/>
    <lineage>
        <taxon>Eukaryota</taxon>
        <taxon>Fungi</taxon>
        <taxon>Fungi incertae sedis</taxon>
        <taxon>Chytridiomycota</taxon>
        <taxon>Chytridiomycota incertae sedis</taxon>
        <taxon>Chytridiomycetes</taxon>
        <taxon>Rhizophydiales</taxon>
        <taxon>Rhizophydiales incertae sedis</taxon>
        <taxon>Batrachochytrium</taxon>
    </lineage>
</organism>
<dbReference type="Proteomes" id="UP000007241">
    <property type="component" value="Unassembled WGS sequence"/>
</dbReference>
<keyword evidence="2" id="KW-1185">Reference proteome</keyword>
<proteinExistence type="predicted"/>